<reference evidence="18 19" key="1">
    <citation type="journal article" date="2007" name="Genome Res.">
        <title>Genome characteristics of facultatively symbiotic Frankia sp. strains reflect host range and host plant biogeography.</title>
        <authorList>
            <person name="Normand P."/>
            <person name="Lapierre P."/>
            <person name="Tisa L.S."/>
            <person name="Gogarten J.P."/>
            <person name="Alloisio N."/>
            <person name="Bagnarol E."/>
            <person name="Bassi C.A."/>
            <person name="Berry A.M."/>
            <person name="Bickhart D.M."/>
            <person name="Choisne N."/>
            <person name="Couloux A."/>
            <person name="Cournoyer B."/>
            <person name="Cruveiller S."/>
            <person name="Daubin V."/>
            <person name="Demange N."/>
            <person name="Francino M.P."/>
            <person name="Goltsman E."/>
            <person name="Huang Y."/>
            <person name="Kopp O.R."/>
            <person name="Labarre L."/>
            <person name="Lapidus A."/>
            <person name="Lavire C."/>
            <person name="Marechal J."/>
            <person name="Martinez M."/>
            <person name="Mastronunzio J.E."/>
            <person name="Mullin B.C."/>
            <person name="Niemann J."/>
            <person name="Pujic P."/>
            <person name="Rawnsley T."/>
            <person name="Rouy Z."/>
            <person name="Schenowitz C."/>
            <person name="Sellstedt A."/>
            <person name="Tavares F."/>
            <person name="Tomkins J.P."/>
            <person name="Vallenet D."/>
            <person name="Valverde C."/>
            <person name="Wall L.G."/>
            <person name="Wang Y."/>
            <person name="Medigue C."/>
            <person name="Benson D.R."/>
        </authorList>
    </citation>
    <scope>NUCLEOTIDE SEQUENCE [LARGE SCALE GENOMIC DNA]</scope>
    <source>
        <strain evidence="19">DSM 45818 / CECT 9043 / CcI3</strain>
    </source>
</reference>
<evidence type="ECO:0000256" key="6">
    <source>
        <dbReference type="ARBA" id="ARBA00022438"/>
    </source>
</evidence>
<name>Q2JDV3_FRACC</name>
<dbReference type="EC" id="3.4.11.2" evidence="4"/>
<feature type="domain" description="ERAP1-like C-terminal" evidence="16">
    <location>
        <begin position="540"/>
        <end position="847"/>
    </location>
</feature>
<evidence type="ECO:0000256" key="2">
    <source>
        <dbReference type="ARBA" id="ARBA00001947"/>
    </source>
</evidence>
<evidence type="ECO:0000256" key="8">
    <source>
        <dbReference type="ARBA" id="ARBA00022723"/>
    </source>
</evidence>
<keyword evidence="19" id="KW-1185">Reference proteome</keyword>
<dbReference type="FunFam" id="2.60.40.1730:FF:000010">
    <property type="entry name" value="Putative aminopeptidase N"/>
    <property type="match status" value="1"/>
</dbReference>
<accession>Q2JDV3</accession>
<organism evidence="18 19">
    <name type="scientific">Frankia casuarinae (strain DSM 45818 / CECT 9043 / HFP020203 / CcI3)</name>
    <dbReference type="NCBI Taxonomy" id="106370"/>
    <lineage>
        <taxon>Bacteria</taxon>
        <taxon>Bacillati</taxon>
        <taxon>Actinomycetota</taxon>
        <taxon>Actinomycetes</taxon>
        <taxon>Frankiales</taxon>
        <taxon>Frankiaceae</taxon>
        <taxon>Frankia</taxon>
    </lineage>
</organism>
<dbReference type="PANTHER" id="PTHR11533:SF174">
    <property type="entry name" value="PUROMYCIN-SENSITIVE AMINOPEPTIDASE-RELATED"/>
    <property type="match status" value="1"/>
</dbReference>
<dbReference type="GO" id="GO:0043171">
    <property type="term" value="P:peptide catabolic process"/>
    <property type="evidence" value="ECO:0007669"/>
    <property type="project" value="TreeGrafter"/>
</dbReference>
<dbReference type="EMBL" id="CP000249">
    <property type="protein sequence ID" value="ABD10539.1"/>
    <property type="molecule type" value="Genomic_DNA"/>
</dbReference>
<keyword evidence="7" id="KW-0645">Protease</keyword>
<dbReference type="InterPro" id="IPR024571">
    <property type="entry name" value="ERAP1-like_C_dom"/>
</dbReference>
<evidence type="ECO:0000256" key="10">
    <source>
        <dbReference type="ARBA" id="ARBA00022833"/>
    </source>
</evidence>
<sequence length="862" mass="95771">MQSCKSVPSERNRVPNNLTRDEARERARLLNVASYDVELDLTTGHETFRTSTAVIFTCVEPGASTFIELAAAKVDEVVLNGAPLDPAAVFDGERIRLDNLAESNRLTVVADGVYSRTGEGLHRFVDPVDEAVYLYTQFETYDAHRMYACFDQPDLKATFTLTVTVPADWKAISNSAVAAVAEAAIGVRTIRFLTTPVMSTYITALVAGPYHEVRDHHDGIDLGLYCRRSLAEFLDPAELFEITKAGFDFYHRVFDYRYPFGKYDQLFVPEFNAGAMENAGCVTFLEEYVFRAKVTEARRERRAETILHEMAHMWFGDLVTMRWWDDLWLNESFATYMSVLAQVNATRFTNGWTTFANAEKGWAYRQDQLSSTHPIVADAPDMDAVRTNFDGITYAKGASVLKQLVAWVGQEEFLAGLRAYFRRYEYANTSLRDLLDELENASGRNLTAWSADWLETTGANTLRPRFFTDSSGLFTSFDVVQEPASAPPTASRTLRPHRLAIGLYDRDATGALVRRERVELDVTGKLTEVAKLVGARQPDLILLNDDDLTYAKVRLDERSLATLVEAIGAISQSLPRTLCWAAAWDMTRDAELAARDYVRLVLSGVTAEDDIGVVQSLLAKADLTIDTYGDPANRKPALRALTERAEELARAAAPGSDLQLVYTTSFAQAEEADQVARIRALFEGTDVIEGLVLDTELRWTLLTQLVARGVYADAEIDTELARDRTATGEKRAATARAARPTAAAKAAAWSAVMDSDTLSNHLAAATMGGFWISDQLELTRPYVDRFFDEIAGIWETRSFDMASTITQMLFPASVIEPETVAKVDAYLAEHNPVPPLRRALLEGRDGLVRALAARKKDIEAAA</sequence>
<dbReference type="HOGENOM" id="CLU_007335_1_1_11"/>
<feature type="domain" description="Aminopeptidase N-like N-terminal" evidence="17">
    <location>
        <begin position="34"/>
        <end position="202"/>
    </location>
</feature>
<evidence type="ECO:0000256" key="13">
    <source>
        <dbReference type="ARBA" id="ARBA00031533"/>
    </source>
</evidence>
<dbReference type="PhylomeDB" id="Q2JDV3"/>
<evidence type="ECO:0000256" key="9">
    <source>
        <dbReference type="ARBA" id="ARBA00022801"/>
    </source>
</evidence>
<keyword evidence="6 18" id="KW-0031">Aminopeptidase</keyword>
<evidence type="ECO:0000259" key="15">
    <source>
        <dbReference type="Pfam" id="PF01433"/>
    </source>
</evidence>
<keyword evidence="8" id="KW-0479">Metal-binding</keyword>
<dbReference type="SUPFAM" id="SSF55486">
    <property type="entry name" value="Metalloproteases ('zincins'), catalytic domain"/>
    <property type="match status" value="1"/>
</dbReference>
<dbReference type="GO" id="GO:0005615">
    <property type="term" value="C:extracellular space"/>
    <property type="evidence" value="ECO:0007669"/>
    <property type="project" value="TreeGrafter"/>
</dbReference>
<protein>
    <recommendedName>
        <fullName evidence="5">Aminopeptidase N</fullName>
        <ecNumber evidence="4">3.4.11.2</ecNumber>
    </recommendedName>
    <alternativeName>
        <fullName evidence="12">Alanine aminopeptidase</fullName>
    </alternativeName>
    <alternativeName>
        <fullName evidence="13">Lysyl aminopeptidase</fullName>
    </alternativeName>
</protein>
<proteinExistence type="inferred from homology"/>
<feature type="domain" description="Peptidase M1 membrane alanine aminopeptidase" evidence="15">
    <location>
        <begin position="240"/>
        <end position="453"/>
    </location>
</feature>
<dbReference type="GO" id="GO:0042277">
    <property type="term" value="F:peptide binding"/>
    <property type="evidence" value="ECO:0007669"/>
    <property type="project" value="TreeGrafter"/>
</dbReference>
<keyword evidence="9 18" id="KW-0378">Hydrolase</keyword>
<dbReference type="InterPro" id="IPR042097">
    <property type="entry name" value="Aminopeptidase_N-like_N_sf"/>
</dbReference>
<evidence type="ECO:0000313" key="19">
    <source>
        <dbReference type="Proteomes" id="UP000001937"/>
    </source>
</evidence>
<dbReference type="InterPro" id="IPR045357">
    <property type="entry name" value="Aminopeptidase_N-like_N"/>
</dbReference>
<evidence type="ECO:0000256" key="4">
    <source>
        <dbReference type="ARBA" id="ARBA00012564"/>
    </source>
</evidence>
<dbReference type="KEGG" id="fra:Francci3_1160"/>
<evidence type="ECO:0000256" key="3">
    <source>
        <dbReference type="ARBA" id="ARBA00010136"/>
    </source>
</evidence>
<dbReference type="Proteomes" id="UP000001937">
    <property type="component" value="Chromosome"/>
</dbReference>
<dbReference type="Gene3D" id="2.60.40.1730">
    <property type="entry name" value="tricorn interacting facor f3 domain"/>
    <property type="match status" value="1"/>
</dbReference>
<evidence type="ECO:0000256" key="1">
    <source>
        <dbReference type="ARBA" id="ARBA00000098"/>
    </source>
</evidence>
<dbReference type="STRING" id="106370.Francci3_1160"/>
<dbReference type="GO" id="GO:0006508">
    <property type="term" value="P:proteolysis"/>
    <property type="evidence" value="ECO:0007669"/>
    <property type="project" value="UniProtKB-KW"/>
</dbReference>
<dbReference type="InterPro" id="IPR001930">
    <property type="entry name" value="Peptidase_M1"/>
</dbReference>
<gene>
    <name evidence="18" type="ordered locus">Francci3_1160</name>
</gene>
<comment type="catalytic activity">
    <reaction evidence="1">
        <text>Release of an N-terminal amino acid, Xaa-|-Yaa- from a peptide, amide or arylamide. Xaa is preferably Ala, but may be most amino acids including Pro (slow action). When a terminal hydrophobic residue is followed by a prolyl residue, the two may be released as an intact Xaa-Pro dipeptide.</text>
        <dbReference type="EC" id="3.4.11.2"/>
    </reaction>
</comment>
<evidence type="ECO:0000313" key="18">
    <source>
        <dbReference type="EMBL" id="ABD10539.1"/>
    </source>
</evidence>
<feature type="compositionally biased region" description="Basic and acidic residues" evidence="14">
    <location>
        <begin position="8"/>
        <end position="20"/>
    </location>
</feature>
<dbReference type="PANTHER" id="PTHR11533">
    <property type="entry name" value="PROTEASE M1 ZINC METALLOPROTEASE"/>
    <property type="match status" value="1"/>
</dbReference>
<dbReference type="NCBIfam" id="TIGR02412">
    <property type="entry name" value="pepN_strep_liv"/>
    <property type="match status" value="1"/>
</dbReference>
<evidence type="ECO:0000256" key="11">
    <source>
        <dbReference type="ARBA" id="ARBA00023049"/>
    </source>
</evidence>
<dbReference type="SUPFAM" id="SSF63737">
    <property type="entry name" value="Leukotriene A4 hydrolase N-terminal domain"/>
    <property type="match status" value="1"/>
</dbReference>
<dbReference type="GO" id="GO:0008270">
    <property type="term" value="F:zinc ion binding"/>
    <property type="evidence" value="ECO:0007669"/>
    <property type="project" value="InterPro"/>
</dbReference>
<dbReference type="InterPro" id="IPR027268">
    <property type="entry name" value="Peptidase_M4/M1_CTD_sf"/>
</dbReference>
<dbReference type="Gene3D" id="1.10.390.10">
    <property type="entry name" value="Neutral Protease Domain 2"/>
    <property type="match status" value="1"/>
</dbReference>
<dbReference type="Pfam" id="PF11838">
    <property type="entry name" value="ERAP1_C"/>
    <property type="match status" value="1"/>
</dbReference>
<dbReference type="eggNOG" id="COG0308">
    <property type="taxonomic scope" value="Bacteria"/>
</dbReference>
<dbReference type="InterPro" id="IPR014782">
    <property type="entry name" value="Peptidase_M1_dom"/>
</dbReference>
<keyword evidence="11" id="KW-0482">Metalloprotease</keyword>
<evidence type="ECO:0000256" key="7">
    <source>
        <dbReference type="ARBA" id="ARBA00022670"/>
    </source>
</evidence>
<feature type="region of interest" description="Disordered" evidence="14">
    <location>
        <begin position="1"/>
        <end position="20"/>
    </location>
</feature>
<dbReference type="FunFam" id="1.10.390.10:FF:000004">
    <property type="entry name" value="Aminopeptidase N"/>
    <property type="match status" value="1"/>
</dbReference>
<comment type="similarity">
    <text evidence="3">Belongs to the peptidase M1 family.</text>
</comment>
<dbReference type="PRINTS" id="PR00756">
    <property type="entry name" value="ALADIPTASE"/>
</dbReference>
<dbReference type="AlphaFoldDB" id="Q2JDV3"/>
<dbReference type="MEROPS" id="M01.012"/>
<dbReference type="CDD" id="cd09602">
    <property type="entry name" value="M1_APN"/>
    <property type="match status" value="1"/>
</dbReference>
<dbReference type="Pfam" id="PF17900">
    <property type="entry name" value="Peptidase_M1_N"/>
    <property type="match status" value="1"/>
</dbReference>
<dbReference type="GO" id="GO:0005737">
    <property type="term" value="C:cytoplasm"/>
    <property type="evidence" value="ECO:0007669"/>
    <property type="project" value="TreeGrafter"/>
</dbReference>
<keyword evidence="10" id="KW-0862">Zinc</keyword>
<dbReference type="GO" id="GO:0016020">
    <property type="term" value="C:membrane"/>
    <property type="evidence" value="ECO:0007669"/>
    <property type="project" value="TreeGrafter"/>
</dbReference>
<dbReference type="Pfam" id="PF01433">
    <property type="entry name" value="Peptidase_M1"/>
    <property type="match status" value="1"/>
</dbReference>
<comment type="cofactor">
    <cofactor evidence="2">
        <name>Zn(2+)</name>
        <dbReference type="ChEBI" id="CHEBI:29105"/>
    </cofactor>
</comment>
<dbReference type="GO" id="GO:0070006">
    <property type="term" value="F:metalloaminopeptidase activity"/>
    <property type="evidence" value="ECO:0007669"/>
    <property type="project" value="TreeGrafter"/>
</dbReference>
<dbReference type="InterPro" id="IPR050344">
    <property type="entry name" value="Peptidase_M1_aminopeptidases"/>
</dbReference>
<dbReference type="GO" id="GO:0016285">
    <property type="term" value="F:alanyl aminopeptidase activity"/>
    <property type="evidence" value="ECO:0007669"/>
    <property type="project" value="UniProtKB-EC"/>
</dbReference>
<evidence type="ECO:0000259" key="17">
    <source>
        <dbReference type="Pfam" id="PF17900"/>
    </source>
</evidence>
<evidence type="ECO:0000256" key="12">
    <source>
        <dbReference type="ARBA" id="ARBA00029811"/>
    </source>
</evidence>
<dbReference type="InterPro" id="IPR012778">
    <property type="entry name" value="Pept_M1_aminopeptidase"/>
</dbReference>
<evidence type="ECO:0000256" key="14">
    <source>
        <dbReference type="SAM" id="MobiDB-lite"/>
    </source>
</evidence>
<evidence type="ECO:0000256" key="5">
    <source>
        <dbReference type="ARBA" id="ARBA00015611"/>
    </source>
</evidence>
<evidence type="ECO:0000259" key="16">
    <source>
        <dbReference type="Pfam" id="PF11838"/>
    </source>
</evidence>